<dbReference type="InterPro" id="IPR037455">
    <property type="entry name" value="LucA/IucC-like"/>
</dbReference>
<dbReference type="AlphaFoldDB" id="A0A2W1LUE0"/>
<organism evidence="6 7">
    <name type="scientific">Paenibacillus sambharensis</name>
    <dbReference type="NCBI Taxonomy" id="1803190"/>
    <lineage>
        <taxon>Bacteria</taxon>
        <taxon>Bacillati</taxon>
        <taxon>Bacillota</taxon>
        <taxon>Bacilli</taxon>
        <taxon>Bacillales</taxon>
        <taxon>Paenibacillaceae</taxon>
        <taxon>Paenibacillus</taxon>
    </lineage>
</organism>
<proteinExistence type="inferred from homology"/>
<dbReference type="InterPro" id="IPR022770">
    <property type="entry name" value="IucA/IucC-like_C"/>
</dbReference>
<evidence type="ECO:0000256" key="1">
    <source>
        <dbReference type="ARBA" id="ARBA00004924"/>
    </source>
</evidence>
<comment type="similarity">
    <text evidence="2">Belongs to the IucA/IucC family.</text>
</comment>
<comment type="pathway">
    <text evidence="1">Siderophore biosynthesis.</text>
</comment>
<evidence type="ECO:0000259" key="5">
    <source>
        <dbReference type="Pfam" id="PF06276"/>
    </source>
</evidence>
<comment type="caution">
    <text evidence="6">The sequence shown here is derived from an EMBL/GenBank/DDBJ whole genome shotgun (WGS) entry which is preliminary data.</text>
</comment>
<feature type="region of interest" description="Disordered" evidence="3">
    <location>
        <begin position="1"/>
        <end position="33"/>
    </location>
</feature>
<dbReference type="Gene3D" id="3.30.310.280">
    <property type="match status" value="1"/>
</dbReference>
<evidence type="ECO:0000256" key="3">
    <source>
        <dbReference type="SAM" id="MobiDB-lite"/>
    </source>
</evidence>
<evidence type="ECO:0000256" key="2">
    <source>
        <dbReference type="ARBA" id="ARBA00007832"/>
    </source>
</evidence>
<name>A0A2W1LUE0_9BACL</name>
<dbReference type="GO" id="GO:0019290">
    <property type="term" value="P:siderophore biosynthetic process"/>
    <property type="evidence" value="ECO:0007669"/>
    <property type="project" value="InterPro"/>
</dbReference>
<feature type="compositionally biased region" description="Low complexity" evidence="3">
    <location>
        <begin position="9"/>
        <end position="20"/>
    </location>
</feature>
<dbReference type="InterPro" id="IPR007310">
    <property type="entry name" value="Aerobactin_biosyn_IucA/IucC_N"/>
</dbReference>
<dbReference type="RefSeq" id="WP_111147031.1">
    <property type="nucleotide sequence ID" value="NZ_QKRB01000044.1"/>
</dbReference>
<feature type="domain" description="Aerobactin siderophore biosynthesis IucA/IucC N-terminal" evidence="4">
    <location>
        <begin position="172"/>
        <end position="424"/>
    </location>
</feature>
<dbReference type="GO" id="GO:0016881">
    <property type="term" value="F:acid-amino acid ligase activity"/>
    <property type="evidence" value="ECO:0007669"/>
    <property type="project" value="UniProtKB-ARBA"/>
</dbReference>
<evidence type="ECO:0000313" key="6">
    <source>
        <dbReference type="EMBL" id="PZD95401.1"/>
    </source>
</evidence>
<reference evidence="6 7" key="1">
    <citation type="submission" date="2018-06" db="EMBL/GenBank/DDBJ databases">
        <title>Paenibacillus imtechensis sp. nov.</title>
        <authorList>
            <person name="Pinnaka A.K."/>
            <person name="Singh H."/>
            <person name="Kaur M."/>
        </authorList>
    </citation>
    <scope>NUCLEOTIDE SEQUENCE [LARGE SCALE GENOMIC DNA]</scope>
    <source>
        <strain evidence="6 7">SMB1</strain>
    </source>
</reference>
<feature type="domain" description="Aerobactin siderophore biosynthesis IucA/IucC-like C-terminal" evidence="5">
    <location>
        <begin position="444"/>
        <end position="601"/>
    </location>
</feature>
<dbReference type="PANTHER" id="PTHR34384">
    <property type="entry name" value="L-2,3-DIAMINOPROPANOATE--CITRATE LIGASE"/>
    <property type="match status" value="1"/>
</dbReference>
<dbReference type="OrthoDB" id="495728at2"/>
<gene>
    <name evidence="6" type="ORF">DNH61_12750</name>
</gene>
<dbReference type="PANTHER" id="PTHR34384:SF6">
    <property type="entry name" value="STAPHYLOFERRIN B SYNTHASE"/>
    <property type="match status" value="1"/>
</dbReference>
<dbReference type="Pfam" id="PF04183">
    <property type="entry name" value="IucA_IucC"/>
    <property type="match status" value="1"/>
</dbReference>
<keyword evidence="7" id="KW-1185">Reference proteome</keyword>
<sequence length="637" mass="70611">MSGLVNPPAAEGAAAEAGAASRENGGSSRPAAAADAYTAVRRRVFRQLIESVLYEGIVAADKEQADSSDSTLFRLHGFTAGAEPVVYECRGRITSSFGRIRLDHTPVLRRAGQSVKEAESLAAFVEEVLGRTEADSLKLSAFAGEVEQTLLHDTVAYEERISRGLRLGELDYDALESGALNDGHPYHPAYKSRIGFDPADNRAFGPEFRTSITLMWAAVRLADAVAVIDSEAGSLEELWRQELGEIVLQQFRHRLMEEGCDPAAYVLLPIHPWQWREHISRLFLAEIRSGRIIPLGEAGSSYLPQQSIRTLANRIDAGKPYVKLSLNLINTSSSRQLLPLFVENAPVVTRWLKRAAAQDRYLTEEARLILLGEFAGVSYAAPDQAAAGLLAAQKRGALGCIWRESLSAYLQEGETAVPFTALCAMEADGRPYISSWLSEYGVDQWVEQLMEACVLPVVHLAVVQGIALEAHAQNMVLVHRDGRPVRAALKDFHEDVLFYRPGLLHPELCPPFTEDTGFEAERIEQIRYLTLGALFFINLSELALLLAEQLGYEEGRFWDIAAGSLLQHMERFPEYADRFQAVNLFAETTRVEQLTKRRLYPEGLSLMHEVPNPLYAAARRRGIHADRRTGAYRKAGV</sequence>
<dbReference type="Gene3D" id="1.10.510.40">
    <property type="match status" value="1"/>
</dbReference>
<evidence type="ECO:0000259" key="4">
    <source>
        <dbReference type="Pfam" id="PF04183"/>
    </source>
</evidence>
<accession>A0A2W1LUE0</accession>
<dbReference type="Gene3D" id="6.10.250.3370">
    <property type="match status" value="1"/>
</dbReference>
<dbReference type="Proteomes" id="UP000249522">
    <property type="component" value="Unassembled WGS sequence"/>
</dbReference>
<dbReference type="Pfam" id="PF06276">
    <property type="entry name" value="FhuF"/>
    <property type="match status" value="1"/>
</dbReference>
<evidence type="ECO:0000313" key="7">
    <source>
        <dbReference type="Proteomes" id="UP000249522"/>
    </source>
</evidence>
<dbReference type="EMBL" id="QKRB01000044">
    <property type="protein sequence ID" value="PZD95401.1"/>
    <property type="molecule type" value="Genomic_DNA"/>
</dbReference>
<protein>
    <submittedName>
        <fullName evidence="6">Siderophore biosynthesis protein</fullName>
    </submittedName>
</protein>